<reference evidence="2 4" key="2">
    <citation type="submission" date="2018-10" db="EMBL/GenBank/DDBJ databases">
        <title>Genomic Encyclopedia of Type Strains, Phase IV (KMG-IV): sequencing the most valuable type-strain genomes for metagenomic binning, comparative biology and taxonomic classification.</title>
        <authorList>
            <person name="Goeker M."/>
        </authorList>
    </citation>
    <scope>NUCLEOTIDE SEQUENCE [LARGE SCALE GENOMIC DNA]</scope>
    <source>
        <strain evidence="2 4">DSM 19791</strain>
    </source>
</reference>
<protein>
    <submittedName>
        <fullName evidence="1">Uncharacterized protein</fullName>
    </submittedName>
</protein>
<evidence type="ECO:0000313" key="2">
    <source>
        <dbReference type="EMBL" id="RKS94302.1"/>
    </source>
</evidence>
<evidence type="ECO:0000313" key="4">
    <source>
        <dbReference type="Proteomes" id="UP000276029"/>
    </source>
</evidence>
<dbReference type="AlphaFoldDB" id="A0AAD1G1X2"/>
<organism evidence="1 3">
    <name type="scientific">Sphingosinicella microcystinivorans</name>
    <dbReference type="NCBI Taxonomy" id="335406"/>
    <lineage>
        <taxon>Bacteria</taxon>
        <taxon>Pseudomonadati</taxon>
        <taxon>Pseudomonadota</taxon>
        <taxon>Alphaproteobacteria</taxon>
        <taxon>Sphingomonadales</taxon>
        <taxon>Sphingosinicellaceae</taxon>
        <taxon>Sphingosinicella</taxon>
    </lineage>
</organism>
<dbReference type="KEGG" id="smic:SmB9_29360"/>
<sequence>MTSEIIEYRPAVFQAESHIQTDMDTAWRKLLDYEAWNPTFAGATVTRVEGEPQAEGESVRITKTYHDPKSPPFPPFYADTVKLIPGRRVVWYCYPERGEEYHAQADAFRNFVDFSLSEDGVGVRFNINYFAQFRLTGAALSQELGVFQNGLHELASAFRDFCERETA</sequence>
<name>A0AAD1G1X2_SPHMI</name>
<evidence type="ECO:0000313" key="3">
    <source>
        <dbReference type="Proteomes" id="UP000275727"/>
    </source>
</evidence>
<dbReference type="SUPFAM" id="SSF55961">
    <property type="entry name" value="Bet v1-like"/>
    <property type="match status" value="1"/>
</dbReference>
<keyword evidence="4" id="KW-1185">Reference proteome</keyword>
<gene>
    <name evidence="2" type="ORF">DFR51_0008</name>
    <name evidence="1" type="ORF">SmB9_29360</name>
</gene>
<dbReference type="Proteomes" id="UP000275727">
    <property type="component" value="Chromosome"/>
</dbReference>
<dbReference type="Proteomes" id="UP000276029">
    <property type="component" value="Unassembled WGS sequence"/>
</dbReference>
<dbReference type="EMBL" id="AP018711">
    <property type="protein sequence ID" value="BBE35278.1"/>
    <property type="molecule type" value="Genomic_DNA"/>
</dbReference>
<dbReference type="RefSeq" id="WP_160119231.1">
    <property type="nucleotide sequence ID" value="NZ_AP018711.1"/>
</dbReference>
<proteinExistence type="predicted"/>
<accession>A0AAD1G1X2</accession>
<dbReference type="EMBL" id="RBWX01000001">
    <property type="protein sequence ID" value="RKS94302.1"/>
    <property type="molecule type" value="Genomic_DNA"/>
</dbReference>
<reference evidence="1 3" key="1">
    <citation type="submission" date="2018-06" db="EMBL/GenBank/DDBJ databases">
        <title>Complete Genome Sequence of the Microcystin-Degrading Bacterium Sphingosinicella microcystinivorans Strain B-9.</title>
        <authorList>
            <person name="Jin H."/>
            <person name="Nishizawa T."/>
            <person name="Guo Y."/>
            <person name="Nishizawa A."/>
            <person name="Park H."/>
            <person name="Kato H."/>
            <person name="Tsuji K."/>
            <person name="Harada K."/>
        </authorList>
    </citation>
    <scope>NUCLEOTIDE SEQUENCE [LARGE SCALE GENOMIC DNA]</scope>
    <source>
        <strain evidence="1 3">B9</strain>
    </source>
</reference>
<evidence type="ECO:0000313" key="1">
    <source>
        <dbReference type="EMBL" id="BBE35278.1"/>
    </source>
</evidence>